<dbReference type="EMBL" id="CACVAZ010000149">
    <property type="protein sequence ID" value="CAA6822232.1"/>
    <property type="molecule type" value="Genomic_DNA"/>
</dbReference>
<reference evidence="2" key="1">
    <citation type="submission" date="2020-01" db="EMBL/GenBank/DDBJ databases">
        <authorList>
            <person name="Meier V. D."/>
            <person name="Meier V D."/>
        </authorList>
    </citation>
    <scope>NUCLEOTIDE SEQUENCE</scope>
    <source>
        <strain evidence="2">HLG_WM_MAG_02</strain>
    </source>
</reference>
<feature type="domain" description="Glycosyltransferase 2-like" evidence="1">
    <location>
        <begin position="7"/>
        <end position="119"/>
    </location>
</feature>
<dbReference type="PANTHER" id="PTHR22916:SF3">
    <property type="entry name" value="UDP-GLCNAC:BETAGAL BETA-1,3-N-ACETYLGLUCOSAMINYLTRANSFERASE-LIKE PROTEIN 1"/>
    <property type="match status" value="1"/>
</dbReference>
<keyword evidence="2" id="KW-0328">Glycosyltransferase</keyword>
<dbReference type="GO" id="GO:0016758">
    <property type="term" value="F:hexosyltransferase activity"/>
    <property type="evidence" value="ECO:0007669"/>
    <property type="project" value="UniProtKB-ARBA"/>
</dbReference>
<protein>
    <submittedName>
        <fullName evidence="2">Alpha-L-Rha alpha-1,3-L-rhamnosyltransferase (EC)</fullName>
        <ecNumber evidence="2">2.4.1.-</ecNumber>
    </submittedName>
</protein>
<organism evidence="2">
    <name type="scientific">uncultured Sulfurovum sp</name>
    <dbReference type="NCBI Taxonomy" id="269237"/>
    <lineage>
        <taxon>Bacteria</taxon>
        <taxon>Pseudomonadati</taxon>
        <taxon>Campylobacterota</taxon>
        <taxon>Epsilonproteobacteria</taxon>
        <taxon>Campylobacterales</taxon>
        <taxon>Sulfurovaceae</taxon>
        <taxon>Sulfurovum</taxon>
        <taxon>environmental samples</taxon>
    </lineage>
</organism>
<sequence length="308" mass="36488">MINVKITIILATYNGEKYLEELLNSILNQLYKEFKIVICDDISTDKTLNILEKYQNKHTNKIEIYQNKKQLGVVKNFEKLITLADTEYIALCDQDDVWHENKLLEAIKCLEKKKERNIPLLFHSDLKIVNSQGNIVSNSFFKKRGYAFPKKQCFDVMLGRSGVMGNTMVFNQALKNKVLPFPEKLIVHDYWIALVNELEGERFTYIEPLINYRMHESNTSNSFRHEKQSLSNITLPYHKIHRKSVLEVFKERFHLNPEELIIIDAFMDYLSFKKNKLYLIGLIFRYNFFRLGLKYKLKLIGAMIWKKK</sequence>
<name>A0A6S6TMV3_9BACT</name>
<dbReference type="AlphaFoldDB" id="A0A6S6TMV3"/>
<dbReference type="InterPro" id="IPR029044">
    <property type="entry name" value="Nucleotide-diphossugar_trans"/>
</dbReference>
<proteinExistence type="predicted"/>
<keyword evidence="2" id="KW-0808">Transferase</keyword>
<dbReference type="EC" id="2.4.1.-" evidence="2"/>
<dbReference type="CDD" id="cd04196">
    <property type="entry name" value="GT_2_like_d"/>
    <property type="match status" value="1"/>
</dbReference>
<evidence type="ECO:0000313" key="2">
    <source>
        <dbReference type="EMBL" id="CAA6822232.1"/>
    </source>
</evidence>
<gene>
    <name evidence="2" type="ORF">HELGO_WM20525</name>
</gene>
<dbReference type="InterPro" id="IPR001173">
    <property type="entry name" value="Glyco_trans_2-like"/>
</dbReference>
<dbReference type="PANTHER" id="PTHR22916">
    <property type="entry name" value="GLYCOSYLTRANSFERASE"/>
    <property type="match status" value="1"/>
</dbReference>
<dbReference type="Pfam" id="PF00535">
    <property type="entry name" value="Glycos_transf_2"/>
    <property type="match status" value="1"/>
</dbReference>
<accession>A0A6S6TMV3</accession>
<dbReference type="SUPFAM" id="SSF53448">
    <property type="entry name" value="Nucleotide-diphospho-sugar transferases"/>
    <property type="match status" value="1"/>
</dbReference>
<dbReference type="Gene3D" id="3.90.550.10">
    <property type="entry name" value="Spore Coat Polysaccharide Biosynthesis Protein SpsA, Chain A"/>
    <property type="match status" value="1"/>
</dbReference>
<evidence type="ECO:0000259" key="1">
    <source>
        <dbReference type="Pfam" id="PF00535"/>
    </source>
</evidence>